<dbReference type="Proteomes" id="UP001152803">
    <property type="component" value="Unassembled WGS sequence"/>
</dbReference>
<evidence type="ECO:0000313" key="3">
    <source>
        <dbReference type="Proteomes" id="UP001152803"/>
    </source>
</evidence>
<accession>A0A9Q1E0A3</accession>
<dbReference type="AlphaFoldDB" id="A0A9Q1E0A3"/>
<feature type="compositionally biased region" description="Low complexity" evidence="1">
    <location>
        <begin position="110"/>
        <end position="121"/>
    </location>
</feature>
<evidence type="ECO:0000256" key="1">
    <source>
        <dbReference type="SAM" id="MobiDB-lite"/>
    </source>
</evidence>
<organism evidence="2 3">
    <name type="scientific">Conger conger</name>
    <name type="common">Conger eel</name>
    <name type="synonym">Muraena conger</name>
    <dbReference type="NCBI Taxonomy" id="82655"/>
    <lineage>
        <taxon>Eukaryota</taxon>
        <taxon>Metazoa</taxon>
        <taxon>Chordata</taxon>
        <taxon>Craniata</taxon>
        <taxon>Vertebrata</taxon>
        <taxon>Euteleostomi</taxon>
        <taxon>Actinopterygii</taxon>
        <taxon>Neopterygii</taxon>
        <taxon>Teleostei</taxon>
        <taxon>Anguilliformes</taxon>
        <taxon>Congridae</taxon>
        <taxon>Conger</taxon>
    </lineage>
</organism>
<gene>
    <name evidence="2" type="ORF">COCON_G00036340</name>
</gene>
<name>A0A9Q1E0A3_CONCO</name>
<reference evidence="2" key="1">
    <citation type="journal article" date="2023" name="Science">
        <title>Genome structures resolve the early diversification of teleost fishes.</title>
        <authorList>
            <person name="Parey E."/>
            <person name="Louis A."/>
            <person name="Montfort J."/>
            <person name="Bouchez O."/>
            <person name="Roques C."/>
            <person name="Iampietro C."/>
            <person name="Lluch J."/>
            <person name="Castinel A."/>
            <person name="Donnadieu C."/>
            <person name="Desvignes T."/>
            <person name="Floi Bucao C."/>
            <person name="Jouanno E."/>
            <person name="Wen M."/>
            <person name="Mejri S."/>
            <person name="Dirks R."/>
            <person name="Jansen H."/>
            <person name="Henkel C."/>
            <person name="Chen W.J."/>
            <person name="Zahm M."/>
            <person name="Cabau C."/>
            <person name="Klopp C."/>
            <person name="Thompson A.W."/>
            <person name="Robinson-Rechavi M."/>
            <person name="Braasch I."/>
            <person name="Lecointre G."/>
            <person name="Bobe J."/>
            <person name="Postlethwait J.H."/>
            <person name="Berthelot C."/>
            <person name="Roest Crollius H."/>
            <person name="Guiguen Y."/>
        </authorList>
    </citation>
    <scope>NUCLEOTIDE SEQUENCE</scope>
    <source>
        <strain evidence="2">Concon-B</strain>
    </source>
</reference>
<protein>
    <submittedName>
        <fullName evidence="2">Uncharacterized protein</fullName>
    </submittedName>
</protein>
<dbReference type="EMBL" id="JAFJMO010000002">
    <property type="protein sequence ID" value="KAJ8284784.1"/>
    <property type="molecule type" value="Genomic_DNA"/>
</dbReference>
<keyword evidence="3" id="KW-1185">Reference proteome</keyword>
<evidence type="ECO:0000313" key="2">
    <source>
        <dbReference type="EMBL" id="KAJ8284784.1"/>
    </source>
</evidence>
<sequence>MLVLPKDTLLGGLRRCEERGGRLYGRCKCWLWAACSWQMTVVNSGQIGRGPWGKGKHAPPEFTSPSETAAEALAAGRGRSVVPLRVTCFVFTGLGLRKRILLCKKGMRRMPGARGRPHAGPVSLKVPPSTRRAASDARQAPFLPTHGRPPGWRRPFVGCSNRLSGTEALAAPEGEEPLRNPQNSKWQRRFETSLMQRVLCNAPPGAASVPRPQRLLPSRGHRGQLWGLPVRKWLPLYAAGGGEFTRRVSTGEAQGGHCPAVATALEEVPGESPGEPGRLGARELHSTEETQHSHCYSFPIQALQHLLAEGKVCRLLPLHACPSPPCSNERFDSEAASYGCVTEGLAQISANRMPALGAYRQGADSPIDRPSFAASPQLASRNRADTARSHYGEWPVTQLGLAVITALGCVWRSFLWERSYSLCNLSPFSSDTSETEGCQREADSQTAVAEWEFPPLNGRALRDCAIGRPGSFAPVSRRHQALTRITRLKTDS</sequence>
<feature type="region of interest" description="Disordered" evidence="1">
    <location>
        <begin position="110"/>
        <end position="156"/>
    </location>
</feature>
<proteinExistence type="predicted"/>
<comment type="caution">
    <text evidence="2">The sequence shown here is derived from an EMBL/GenBank/DDBJ whole genome shotgun (WGS) entry which is preliminary data.</text>
</comment>